<dbReference type="PANTHER" id="PTHR23221:SF7">
    <property type="entry name" value="PHOSPHATIDYLINOSITOL-GLYCAN-SPECIFIC PHOSPHOLIPASE D"/>
    <property type="match status" value="1"/>
</dbReference>
<keyword evidence="4" id="KW-0325">Glycoprotein</keyword>
<organism evidence="6 7">
    <name type="scientific">Streptomyces curacoi</name>
    <dbReference type="NCBI Taxonomy" id="146536"/>
    <lineage>
        <taxon>Bacteria</taxon>
        <taxon>Bacillati</taxon>
        <taxon>Actinomycetota</taxon>
        <taxon>Actinomycetes</taxon>
        <taxon>Kitasatosporales</taxon>
        <taxon>Streptomycetaceae</taxon>
        <taxon>Streptomyces</taxon>
    </lineage>
</organism>
<evidence type="ECO:0000313" key="7">
    <source>
        <dbReference type="Proteomes" id="UP000054024"/>
    </source>
</evidence>
<evidence type="ECO:0000256" key="4">
    <source>
        <dbReference type="ARBA" id="ARBA00023180"/>
    </source>
</evidence>
<dbReference type="InterPro" id="IPR028994">
    <property type="entry name" value="Integrin_alpha_N"/>
</dbReference>
<name>A0A124H178_9ACTN</name>
<dbReference type="Proteomes" id="UP000054024">
    <property type="component" value="Unassembled WGS sequence"/>
</dbReference>
<keyword evidence="3" id="KW-0378">Hydrolase</keyword>
<dbReference type="SMART" id="SM00191">
    <property type="entry name" value="Int_alpha"/>
    <property type="match status" value="5"/>
</dbReference>
<dbReference type="PANTHER" id="PTHR23221">
    <property type="entry name" value="GLYCOSYLPHOSPHATIDYLINOSITOL PHOSPHOLIPASE D"/>
    <property type="match status" value="1"/>
</dbReference>
<gene>
    <name evidence="6" type="ORF">AQI70_18795</name>
</gene>
<dbReference type="InterPro" id="IPR013517">
    <property type="entry name" value="FG-GAP"/>
</dbReference>
<dbReference type="SUPFAM" id="SSF69318">
    <property type="entry name" value="Integrin alpha N-terminal domain"/>
    <property type="match status" value="2"/>
</dbReference>
<keyword evidence="1" id="KW-0732">Signal</keyword>
<proteinExistence type="predicted"/>
<sequence length="464" mass="46564">MFPLRSYAGWVVPLLAGLLALGAVPSDLTPRAEAAASAPVRDDFDGDGYQDLAVGAPRATVGGQRGAGYAAVLYGGPHGLSADRRTVISRATTGVPGSPVKNEEFGAQLAKGDLNADGYADLVIGFVSGTGDAVIVWGGPRGLSGSGSVALPATDTQTGDFDGDGKLDLALFRTGRAPGDDPFGTTGSVWTGPLTRTGTPVRKAPLDPERLRYVDVKDGAVGDVNGDGRDDLALHAYCGEGVYCTKFYTASATGLTPATAPAGDGGVALGDVNGDGYDDVVVGFRYDEKIEVAYGSAAGVTPSGTWKPYSQDTPGVPGTPEPHDAFGSAVAVGDITGDGIDDVAVGAPGEEFGHGDAAGVVDILRGSRTGLTGSGAQAFTQNTAGIPGTAELGDTFGSAVRLLDINGNGYADLSAAAVGEDNDNGAVWELRGRPTGIVTDAALVLGGRAIGAPYARVGFGAEAE</sequence>
<feature type="region of interest" description="Disordered" evidence="5">
    <location>
        <begin position="182"/>
        <end position="203"/>
    </location>
</feature>
<keyword evidence="7" id="KW-1185">Reference proteome</keyword>
<dbReference type="GO" id="GO:0016787">
    <property type="term" value="F:hydrolase activity"/>
    <property type="evidence" value="ECO:0007669"/>
    <property type="project" value="UniProtKB-KW"/>
</dbReference>
<keyword evidence="2" id="KW-0677">Repeat</keyword>
<dbReference type="RefSeq" id="WP_062151224.1">
    <property type="nucleotide sequence ID" value="NZ_KQ947988.1"/>
</dbReference>
<evidence type="ECO:0000256" key="3">
    <source>
        <dbReference type="ARBA" id="ARBA00022801"/>
    </source>
</evidence>
<dbReference type="PROSITE" id="PS51470">
    <property type="entry name" value="FG_GAP"/>
    <property type="match status" value="2"/>
</dbReference>
<evidence type="ECO:0008006" key="8">
    <source>
        <dbReference type="Google" id="ProtNLM"/>
    </source>
</evidence>
<dbReference type="Pfam" id="PF01839">
    <property type="entry name" value="FG-GAP"/>
    <property type="match status" value="5"/>
</dbReference>
<accession>A0A124H178</accession>
<dbReference type="AlphaFoldDB" id="A0A124H178"/>
<dbReference type="STRING" id="146536.AQI70_18795"/>
<comment type="caution">
    <text evidence="6">The sequence shown here is derived from an EMBL/GenBank/DDBJ whole genome shotgun (WGS) entry which is preliminary data.</text>
</comment>
<feature type="compositionally biased region" description="Polar residues" evidence="5">
    <location>
        <begin position="185"/>
        <end position="198"/>
    </location>
</feature>
<dbReference type="Gene3D" id="2.130.10.130">
    <property type="entry name" value="Integrin alpha, N-terminal"/>
    <property type="match status" value="3"/>
</dbReference>
<evidence type="ECO:0000256" key="2">
    <source>
        <dbReference type="ARBA" id="ARBA00022737"/>
    </source>
</evidence>
<protein>
    <recommendedName>
        <fullName evidence="8">Integrin-like protein</fullName>
    </recommendedName>
</protein>
<dbReference type="EMBL" id="LMWJ01000013">
    <property type="protein sequence ID" value="KUM74866.1"/>
    <property type="molecule type" value="Genomic_DNA"/>
</dbReference>
<evidence type="ECO:0000256" key="1">
    <source>
        <dbReference type="ARBA" id="ARBA00022729"/>
    </source>
</evidence>
<evidence type="ECO:0000313" key="6">
    <source>
        <dbReference type="EMBL" id="KUM74866.1"/>
    </source>
</evidence>
<evidence type="ECO:0000256" key="5">
    <source>
        <dbReference type="SAM" id="MobiDB-lite"/>
    </source>
</evidence>
<reference evidence="6 7" key="1">
    <citation type="submission" date="2015-10" db="EMBL/GenBank/DDBJ databases">
        <title>Draft genome sequence of Streptomyces curacoi DSM 40107, type strain for the species Streptomyces curacoi.</title>
        <authorList>
            <person name="Ruckert C."/>
            <person name="Winkler A."/>
            <person name="Kalinowski J."/>
            <person name="Kampfer P."/>
            <person name="Glaeser S."/>
        </authorList>
    </citation>
    <scope>NUCLEOTIDE SEQUENCE [LARGE SCALE GENOMIC DNA]</scope>
    <source>
        <strain evidence="6 7">DSM 40107</strain>
    </source>
</reference>
<dbReference type="InterPro" id="IPR013519">
    <property type="entry name" value="Int_alpha_beta-p"/>
</dbReference>
<dbReference type="OrthoDB" id="344301at2"/>